<keyword evidence="2" id="KW-0560">Oxidoreductase</keyword>
<dbReference type="PROSITE" id="PS51318">
    <property type="entry name" value="TAT"/>
    <property type="match status" value="1"/>
</dbReference>
<evidence type="ECO:0000313" key="7">
    <source>
        <dbReference type="Proteomes" id="UP000007374"/>
    </source>
</evidence>
<dbReference type="Pfam" id="PF07732">
    <property type="entry name" value="Cu-oxidase_3"/>
    <property type="match status" value="1"/>
</dbReference>
<dbReference type="InterPro" id="IPR002355">
    <property type="entry name" value="Cu_oxidase_Cu_BS"/>
</dbReference>
<organism evidence="6 7">
    <name type="scientific">Nitratireductor indicus C115</name>
    <dbReference type="NCBI Taxonomy" id="1231190"/>
    <lineage>
        <taxon>Bacteria</taxon>
        <taxon>Pseudomonadati</taxon>
        <taxon>Pseudomonadota</taxon>
        <taxon>Alphaproteobacteria</taxon>
        <taxon>Hyphomicrobiales</taxon>
        <taxon>Phyllobacteriaceae</taxon>
        <taxon>Nitratireductor</taxon>
    </lineage>
</organism>
<comment type="caution">
    <text evidence="6">The sequence shown here is derived from an EMBL/GenBank/DDBJ whole genome shotgun (WGS) entry which is preliminary data.</text>
</comment>
<evidence type="ECO:0000256" key="1">
    <source>
        <dbReference type="ARBA" id="ARBA00022723"/>
    </source>
</evidence>
<evidence type="ECO:0000259" key="4">
    <source>
        <dbReference type="Pfam" id="PF07731"/>
    </source>
</evidence>
<dbReference type="GO" id="GO:0005507">
    <property type="term" value="F:copper ion binding"/>
    <property type="evidence" value="ECO:0007669"/>
    <property type="project" value="InterPro"/>
</dbReference>
<dbReference type="InterPro" id="IPR034279">
    <property type="entry name" value="CuRO_3_CopA"/>
</dbReference>
<dbReference type="CDD" id="cd13896">
    <property type="entry name" value="CuRO_3_CopA"/>
    <property type="match status" value="1"/>
</dbReference>
<dbReference type="InterPro" id="IPR006311">
    <property type="entry name" value="TAT_signal"/>
</dbReference>
<dbReference type="Gene3D" id="2.60.40.420">
    <property type="entry name" value="Cupredoxins - blue copper proteins"/>
    <property type="match status" value="3"/>
</dbReference>
<dbReference type="PANTHER" id="PTHR11709">
    <property type="entry name" value="MULTI-COPPER OXIDASE"/>
    <property type="match status" value="1"/>
</dbReference>
<dbReference type="PATRIC" id="fig|1231190.3.peg.1343"/>
<dbReference type="EMBL" id="AMSI01000003">
    <property type="protein sequence ID" value="EKF43634.1"/>
    <property type="molecule type" value="Genomic_DNA"/>
</dbReference>
<dbReference type="InterPro" id="IPR008972">
    <property type="entry name" value="Cupredoxin"/>
</dbReference>
<dbReference type="eggNOG" id="COG2132">
    <property type="taxonomic scope" value="Bacteria"/>
</dbReference>
<dbReference type="InterPro" id="IPR045087">
    <property type="entry name" value="Cu-oxidase_fam"/>
</dbReference>
<dbReference type="SUPFAM" id="SSF49503">
    <property type="entry name" value="Cupredoxins"/>
    <property type="match status" value="3"/>
</dbReference>
<name>K2P0E4_9HYPH</name>
<protein>
    <submittedName>
        <fullName evidence="6">Multicopper oxidase</fullName>
    </submittedName>
</protein>
<dbReference type="Pfam" id="PF07731">
    <property type="entry name" value="Cu-oxidase_2"/>
    <property type="match status" value="1"/>
</dbReference>
<evidence type="ECO:0000256" key="2">
    <source>
        <dbReference type="ARBA" id="ARBA00023002"/>
    </source>
</evidence>
<dbReference type="PROSITE" id="PS00080">
    <property type="entry name" value="MULTICOPPER_OXIDASE2"/>
    <property type="match status" value="1"/>
</dbReference>
<reference evidence="6 7" key="1">
    <citation type="journal article" date="2012" name="J. Bacteriol.">
        <title>Genome Sequence of Nitratireductor indicus Type Strain C115.</title>
        <authorList>
            <person name="Lai Q."/>
            <person name="Li G."/>
            <person name="Yu Z."/>
            <person name="Shao Z."/>
        </authorList>
    </citation>
    <scope>NUCLEOTIDE SEQUENCE [LARGE SCALE GENOMIC DNA]</scope>
    <source>
        <strain evidence="6 7">C115</strain>
    </source>
</reference>
<dbReference type="InterPro" id="IPR011706">
    <property type="entry name" value="Cu-oxidase_C"/>
</dbReference>
<evidence type="ECO:0000256" key="3">
    <source>
        <dbReference type="SAM" id="SignalP"/>
    </source>
</evidence>
<feature type="signal peptide" evidence="3">
    <location>
        <begin position="1"/>
        <end position="18"/>
    </location>
</feature>
<dbReference type="AlphaFoldDB" id="K2P0E4"/>
<feature type="chain" id="PRO_5003865055" evidence="3">
    <location>
        <begin position="19"/>
        <end position="480"/>
    </location>
</feature>
<dbReference type="InterPro" id="IPR011707">
    <property type="entry name" value="Cu-oxidase-like_N"/>
</dbReference>
<feature type="domain" description="Plastocyanin-like" evidence="4">
    <location>
        <begin position="366"/>
        <end position="479"/>
    </location>
</feature>
<dbReference type="CDD" id="cd13865">
    <property type="entry name" value="CuRO_1_LCC_like_3"/>
    <property type="match status" value="1"/>
</dbReference>
<dbReference type="GO" id="GO:0016491">
    <property type="term" value="F:oxidoreductase activity"/>
    <property type="evidence" value="ECO:0007669"/>
    <property type="project" value="UniProtKB-KW"/>
</dbReference>
<evidence type="ECO:0000259" key="5">
    <source>
        <dbReference type="Pfam" id="PF07732"/>
    </source>
</evidence>
<proteinExistence type="predicted"/>
<sequence length="480" mass="51712">MHSTFTRRGFLAAGAAFAATAALPATLRAAPQRTLQATTRTIDIDGKPATVFGLSGGDGRQGLVLEPGERFRLSLENTLAEETLIHWHGQIPPNDQDGVPDMPMPKLKPGETRDYDFAPLAGTHWMHAHIPAQEMQLLAAPLIVRTKEDAEADRQEIVLFLQDFTFKPLSDLLDDLGASEAGHGSSSMSGMGGMMGMGGMNHGGMNHGAMEMDLNDIEFDAYLANSRTLDDPDVTMVEPGGEVLLRIVNAASATVYWVDSGALDAELVAVDGHPVIPLKGRRFGLTMAQRMDLRLRIPVQGGAFPILALREGARERTGLVLATPGADVKRIASTGDEEAPALGLDLETRLSATTPLAPRSASDGRMVMLSGSMEPYLWTIDGGIWGDHAPITARSGERFEITLHNMSMMGHPMHLHGHTFQVVGINGRRFSGAMRDTVYVPPMAMVTLAVDAGEAARWMFHCHHMPHLATGMMTEFAVSA</sequence>
<dbReference type="OrthoDB" id="9757546at2"/>
<keyword evidence="7" id="KW-1185">Reference proteome</keyword>
<gene>
    <name evidence="6" type="ORF">NA8A_06363</name>
</gene>
<accession>K2P0E4</accession>
<dbReference type="Proteomes" id="UP000007374">
    <property type="component" value="Unassembled WGS sequence"/>
</dbReference>
<keyword evidence="1" id="KW-0479">Metal-binding</keyword>
<dbReference type="STRING" id="721133.SAMN05216176_10129"/>
<keyword evidence="3" id="KW-0732">Signal</keyword>
<evidence type="ECO:0000313" key="6">
    <source>
        <dbReference type="EMBL" id="EKF43634.1"/>
    </source>
</evidence>
<feature type="domain" description="Plastocyanin-like" evidence="5">
    <location>
        <begin position="42"/>
        <end position="148"/>
    </location>
</feature>
<dbReference type="RefSeq" id="WP_009449836.1">
    <property type="nucleotide sequence ID" value="NZ_AMSI01000003.1"/>
</dbReference>